<feature type="domain" description="SbsA Ig-like" evidence="2">
    <location>
        <begin position="58"/>
        <end position="128"/>
    </location>
</feature>
<proteinExistence type="predicted"/>
<dbReference type="Pfam" id="PF13205">
    <property type="entry name" value="Big_5"/>
    <property type="match status" value="1"/>
</dbReference>
<evidence type="ECO:0000313" key="3">
    <source>
        <dbReference type="EMBL" id="OGF98809.1"/>
    </source>
</evidence>
<evidence type="ECO:0000313" key="4">
    <source>
        <dbReference type="Proteomes" id="UP000177396"/>
    </source>
</evidence>
<dbReference type="EMBL" id="MFJB01000084">
    <property type="protein sequence ID" value="OGF98809.1"/>
    <property type="molecule type" value="Genomic_DNA"/>
</dbReference>
<comment type="caution">
    <text evidence="3">The sequence shown here is derived from an EMBL/GenBank/DDBJ whole genome shotgun (WGS) entry which is preliminary data.</text>
</comment>
<protein>
    <recommendedName>
        <fullName evidence="2">SbsA Ig-like domain-containing protein</fullName>
    </recommendedName>
</protein>
<dbReference type="InterPro" id="IPR032812">
    <property type="entry name" value="SbsA_Ig"/>
</dbReference>
<dbReference type="Proteomes" id="UP000177396">
    <property type="component" value="Unassembled WGS sequence"/>
</dbReference>
<accession>A0A1F5YF84</accession>
<organism evidence="3 4">
    <name type="scientific">Candidatus Gottesmanbacteria bacterium RBG_16_38_7b</name>
    <dbReference type="NCBI Taxonomy" id="1798372"/>
    <lineage>
        <taxon>Bacteria</taxon>
        <taxon>Candidatus Gottesmaniibacteriota</taxon>
    </lineage>
</organism>
<sequence length="234" mass="26677">MNNKLKLAIILIIFILILVSAWIFSNKTITNISNKNSNNIYTKPTKSIIIPNSQSTYRIISVLPMDEEKNVPLDTIIEITFNLPPDLQDIEFSINPRIDSSSQISGQTLKIIPLNDLSPGTKYTYVVKYKKQTLPSRTYSFLTQGTFSNLPDTQPEGAAEAEAKFQRENHPDVYLSNQIPYESSSFVLTSEFTVDHFRFTVVQKSASAKQDFLNWLISLELTESQIDRLDITYR</sequence>
<name>A0A1F5YF84_9BACT</name>
<reference evidence="3 4" key="1">
    <citation type="journal article" date="2016" name="Nat. Commun.">
        <title>Thousands of microbial genomes shed light on interconnected biogeochemical processes in an aquifer system.</title>
        <authorList>
            <person name="Anantharaman K."/>
            <person name="Brown C.T."/>
            <person name="Hug L.A."/>
            <person name="Sharon I."/>
            <person name="Castelle C.J."/>
            <person name="Probst A.J."/>
            <person name="Thomas B.C."/>
            <person name="Singh A."/>
            <person name="Wilkins M.J."/>
            <person name="Karaoz U."/>
            <person name="Brodie E.L."/>
            <person name="Williams K.H."/>
            <person name="Hubbard S.S."/>
            <person name="Banfield J.F."/>
        </authorList>
    </citation>
    <scope>NUCLEOTIDE SEQUENCE [LARGE SCALE GENOMIC DNA]</scope>
</reference>
<evidence type="ECO:0000256" key="1">
    <source>
        <dbReference type="ARBA" id="ARBA00022729"/>
    </source>
</evidence>
<evidence type="ECO:0000259" key="2">
    <source>
        <dbReference type="Pfam" id="PF13205"/>
    </source>
</evidence>
<dbReference type="AlphaFoldDB" id="A0A1F5YF84"/>
<keyword evidence="1" id="KW-0732">Signal</keyword>
<gene>
    <name evidence="3" type="ORF">A2153_01580</name>
</gene>